<accession>A0A5B1BMD8</accession>
<keyword evidence="3" id="KW-1185">Reference proteome</keyword>
<dbReference type="InterPro" id="IPR021522">
    <property type="entry name" value="MctB"/>
</dbReference>
<comment type="caution">
    <text evidence="2">The sequence shown here is derived from an EMBL/GenBank/DDBJ whole genome shotgun (WGS) entry which is preliminary data.</text>
</comment>
<reference evidence="2 3" key="1">
    <citation type="submission" date="2019-09" db="EMBL/GenBank/DDBJ databases">
        <title>Report of infection by Mycobacterium simiae a patient suffering from pulmonary tuberculosis.</title>
        <authorList>
            <person name="Mohanty P.S."/>
            <person name="Bansal A.K."/>
            <person name="Singh H."/>
            <person name="Sharma S."/>
            <person name="Patil S.A."/>
            <person name="Upadhaya P."/>
            <person name="Singh P.K."/>
            <person name="Kumar D."/>
            <person name="Kumar S."/>
            <person name="Singh R.K."/>
            <person name="Chaudhary B."/>
        </authorList>
    </citation>
    <scope>NUCLEOTIDE SEQUENCE [LARGE SCALE GENOMIC DNA]</scope>
    <source>
        <strain evidence="2 3">JAL-560-SIM</strain>
    </source>
</reference>
<proteinExistence type="predicted"/>
<dbReference type="EMBL" id="VTZN01000082">
    <property type="protein sequence ID" value="KAA1249606.1"/>
    <property type="molecule type" value="Genomic_DNA"/>
</dbReference>
<dbReference type="GO" id="GO:0055070">
    <property type="term" value="P:copper ion homeostasis"/>
    <property type="evidence" value="ECO:0007669"/>
    <property type="project" value="InterPro"/>
</dbReference>
<organism evidence="2 3">
    <name type="scientific">Mycobacterium simiae</name>
    <name type="common">Mycobacterium habana</name>
    <dbReference type="NCBI Taxonomy" id="1784"/>
    <lineage>
        <taxon>Bacteria</taxon>
        <taxon>Bacillati</taxon>
        <taxon>Actinomycetota</taxon>
        <taxon>Actinomycetes</taxon>
        <taxon>Mycobacteriales</taxon>
        <taxon>Mycobacteriaceae</taxon>
        <taxon>Mycobacterium</taxon>
        <taxon>Mycobacterium simiae complex</taxon>
    </lineage>
</organism>
<feature type="coiled-coil region" evidence="1">
    <location>
        <begin position="34"/>
        <end position="61"/>
    </location>
</feature>
<dbReference type="GO" id="GO:0016020">
    <property type="term" value="C:membrane"/>
    <property type="evidence" value="ECO:0007669"/>
    <property type="project" value="InterPro"/>
</dbReference>
<name>A0A5B1BMD8_MYCSI</name>
<evidence type="ECO:0000256" key="1">
    <source>
        <dbReference type="SAM" id="Coils"/>
    </source>
</evidence>
<dbReference type="Proteomes" id="UP000324701">
    <property type="component" value="Unassembled WGS sequence"/>
</dbReference>
<dbReference type="RefSeq" id="WP_149654545.1">
    <property type="nucleotide sequence ID" value="NZ_VTZN01000082.1"/>
</dbReference>
<dbReference type="OrthoDB" id="4350157at2"/>
<dbReference type="Pfam" id="PF11382">
    <property type="entry name" value="MctB"/>
    <property type="match status" value="1"/>
</dbReference>
<evidence type="ECO:0000313" key="3">
    <source>
        <dbReference type="Proteomes" id="UP000324701"/>
    </source>
</evidence>
<sequence length="317" mass="32183">MISLRQHAISLAAVFLALAIGVVLGSGFFSDTVLSSLRNEKRDLAAQVNGLNDQRNSLNEKLSAANDFDEQVLGRIVHDALAGKTVVLFRTPDAKDDDVAAVSKIIGQAGGSVTGTVSLTQEFVEANSAEKLRSVVNSSILPAGTQLSTRLVDQGSQAGDLLGIALLINTKPDAPPVPEVDDAQRGTVLAALRETGFISYQPADHFGTSNAAIVITGGSLPTDAGNQGVSVARFAAALAPHGSGTVLAGRDGSSTGSAAVAVARADAGMAATISTVDDVDGAPGRITAILALHDLVNGIHPAHYGTGHGATSVTVPQ</sequence>
<protein>
    <submittedName>
        <fullName evidence="2">Copper transporter</fullName>
    </submittedName>
</protein>
<keyword evidence="1" id="KW-0175">Coiled coil</keyword>
<evidence type="ECO:0000313" key="2">
    <source>
        <dbReference type="EMBL" id="KAA1249606.1"/>
    </source>
</evidence>
<dbReference type="AlphaFoldDB" id="A0A5B1BMD8"/>
<gene>
    <name evidence="2" type="ORF">F0Q45_14165</name>
</gene>